<feature type="chain" id="PRO_5002248832" evidence="1">
    <location>
        <begin position="19"/>
        <end position="308"/>
    </location>
</feature>
<reference evidence="2 3" key="1">
    <citation type="submission" date="2015-01" db="EMBL/GenBank/DDBJ databases">
        <title>The Genome Sequence of Ochroconis gallopava CBS43764.</title>
        <authorList>
            <consortium name="The Broad Institute Genomics Platform"/>
            <person name="Cuomo C."/>
            <person name="de Hoog S."/>
            <person name="Gorbushina A."/>
            <person name="Stielow B."/>
            <person name="Teixiera M."/>
            <person name="Abouelleil A."/>
            <person name="Chapman S.B."/>
            <person name="Priest M."/>
            <person name="Young S.K."/>
            <person name="Wortman J."/>
            <person name="Nusbaum C."/>
            <person name="Birren B."/>
        </authorList>
    </citation>
    <scope>NUCLEOTIDE SEQUENCE [LARGE SCALE GENOMIC DNA]</scope>
    <source>
        <strain evidence="2 3">CBS 43764</strain>
    </source>
</reference>
<keyword evidence="1" id="KW-0732">Signal</keyword>
<dbReference type="AlphaFoldDB" id="A0A0D2AIA2"/>
<evidence type="ECO:0000313" key="2">
    <source>
        <dbReference type="EMBL" id="KIW06593.1"/>
    </source>
</evidence>
<dbReference type="PANTHER" id="PTHR39599:SF1">
    <property type="entry name" value="GPI-ANCHORED PROTEIN (EUROFUNG)"/>
    <property type="match status" value="1"/>
</dbReference>
<feature type="signal peptide" evidence="1">
    <location>
        <begin position="1"/>
        <end position="18"/>
    </location>
</feature>
<accession>A0A0D2AIA2</accession>
<gene>
    <name evidence="2" type="ORF">PV09_02309</name>
</gene>
<sequence length="308" mass="30638">MWNALLLPLFLLSRSALAAHANIAVLPFSPPLLEEQYHFDNTTISPDFELRFAKRQGSGCATGYSNCATLGAAGLCCKTSQVCQQDSNGNVACCPTQAACTGTIKPVTSTGGGVVVGATTTGTGATITVSESTIVTASPSENGLTSTTSGGIVFVGPSGTASTGSQQSSDSSRSYVSNPYYPYPYIPTTYANAAACSSAYTTCHADFSSCSSYLVGAAGAHGVTVSVSGGGGTTITASVASTTYAPDFASSVCASLSATACYGLVVEACGNFGTATATVNGAVAARCTGLGYAAKLGVGIAVGMMGYQ</sequence>
<proteinExistence type="predicted"/>
<name>A0A0D2AIA2_9PEZI</name>
<dbReference type="Proteomes" id="UP000053259">
    <property type="component" value="Unassembled WGS sequence"/>
</dbReference>
<dbReference type="EMBL" id="KN847534">
    <property type="protein sequence ID" value="KIW06593.1"/>
    <property type="molecule type" value="Genomic_DNA"/>
</dbReference>
<dbReference type="OrthoDB" id="5410926at2759"/>
<dbReference type="VEuPathDB" id="FungiDB:PV09_02309"/>
<evidence type="ECO:0000256" key="1">
    <source>
        <dbReference type="SAM" id="SignalP"/>
    </source>
</evidence>
<dbReference type="PANTHER" id="PTHR39599">
    <property type="entry name" value="GPI-ANCHORED PROTEIN (EUROFUNG)-RELATED-RELATED"/>
    <property type="match status" value="1"/>
</dbReference>
<dbReference type="HOGENOM" id="CLU_068709_2_0_1"/>
<organism evidence="2 3">
    <name type="scientific">Verruconis gallopava</name>
    <dbReference type="NCBI Taxonomy" id="253628"/>
    <lineage>
        <taxon>Eukaryota</taxon>
        <taxon>Fungi</taxon>
        <taxon>Dikarya</taxon>
        <taxon>Ascomycota</taxon>
        <taxon>Pezizomycotina</taxon>
        <taxon>Dothideomycetes</taxon>
        <taxon>Pleosporomycetidae</taxon>
        <taxon>Venturiales</taxon>
        <taxon>Sympoventuriaceae</taxon>
        <taxon>Verruconis</taxon>
    </lineage>
</organism>
<keyword evidence="3" id="KW-1185">Reference proteome</keyword>
<evidence type="ECO:0000313" key="3">
    <source>
        <dbReference type="Proteomes" id="UP000053259"/>
    </source>
</evidence>
<dbReference type="InParanoid" id="A0A0D2AIA2"/>
<protein>
    <submittedName>
        <fullName evidence="2">Uncharacterized protein</fullName>
    </submittedName>
</protein>
<dbReference type="GeneID" id="27310282"/>
<dbReference type="RefSeq" id="XP_016216462.1">
    <property type="nucleotide sequence ID" value="XM_016355326.1"/>
</dbReference>